<comment type="caution">
    <text evidence="1">The sequence shown here is derived from an EMBL/GenBank/DDBJ whole genome shotgun (WGS) entry which is preliminary data.</text>
</comment>
<organism evidence="1 2">
    <name type="scientific">Candidatus Marsarchaeota G2 archaeon OSP_D</name>
    <dbReference type="NCBI Taxonomy" id="1978157"/>
    <lineage>
        <taxon>Archaea</taxon>
        <taxon>Candidatus Marsarchaeota</taxon>
        <taxon>Candidatus Marsarchaeota group 2</taxon>
    </lineage>
</organism>
<dbReference type="Proteomes" id="UP000240322">
    <property type="component" value="Unassembled WGS sequence"/>
</dbReference>
<gene>
    <name evidence="1" type="ORF">B9Q03_10160</name>
</gene>
<evidence type="ECO:0000313" key="2">
    <source>
        <dbReference type="Proteomes" id="UP000240322"/>
    </source>
</evidence>
<dbReference type="AlphaFoldDB" id="A0A2R6AMU8"/>
<sequence length="171" mass="20144">MWSYPKRNEFWSDPKRYNPPALCSFDPIKKKAVLCDYQNNQFPSIKGLIETELPLDKTTVYKERRNLMVKPLSTRIEKKVWKNREGIEFQIENEYIYAVLCTLDSTKTVEDATEDAWRFYVTDIAPFLGVDPFIYLEDEEGAGLLLQLIYVSLVYASEIYQLMNVYKIKND</sequence>
<proteinExistence type="predicted"/>
<dbReference type="EMBL" id="NEXE01000149">
    <property type="protein sequence ID" value="PSN87706.1"/>
    <property type="molecule type" value="Genomic_DNA"/>
</dbReference>
<accession>A0A2R6AMU8</accession>
<protein>
    <submittedName>
        <fullName evidence="1">Uncharacterized protein</fullName>
    </submittedName>
</protein>
<evidence type="ECO:0000313" key="1">
    <source>
        <dbReference type="EMBL" id="PSN87706.1"/>
    </source>
</evidence>
<reference evidence="1 2" key="1">
    <citation type="submission" date="2017-04" db="EMBL/GenBank/DDBJ databases">
        <title>Novel microbial lineages endemic to geothermal iron-oxide mats fill important gaps in the evolutionary history of Archaea.</title>
        <authorList>
            <person name="Jay Z.J."/>
            <person name="Beam J.P."/>
            <person name="Dlakic M."/>
            <person name="Rusch D.B."/>
            <person name="Kozubal M.A."/>
            <person name="Inskeep W.P."/>
        </authorList>
    </citation>
    <scope>NUCLEOTIDE SEQUENCE [LARGE SCALE GENOMIC DNA]</scope>
    <source>
        <strain evidence="1">OSP_D</strain>
    </source>
</reference>
<name>A0A2R6AMU8_9ARCH</name>